<dbReference type="Pfam" id="PF00173">
    <property type="entry name" value="Cyt-b5"/>
    <property type="match status" value="1"/>
</dbReference>
<evidence type="ECO:0000256" key="3">
    <source>
        <dbReference type="ARBA" id="ARBA00023004"/>
    </source>
</evidence>
<dbReference type="InterPro" id="IPR018506">
    <property type="entry name" value="Cyt_B5_heme-BS"/>
</dbReference>
<reference evidence="7 8" key="1">
    <citation type="submission" date="2024-01" db="EMBL/GenBank/DDBJ databases">
        <authorList>
            <person name="Allen C."/>
            <person name="Tagirdzhanova G."/>
        </authorList>
    </citation>
    <scope>NUCLEOTIDE SEQUENCE [LARGE SCALE GENOMIC DNA]</scope>
</reference>
<feature type="region of interest" description="Disordered" evidence="5">
    <location>
        <begin position="41"/>
        <end position="259"/>
    </location>
</feature>
<dbReference type="Proteomes" id="UP001642482">
    <property type="component" value="Unassembled WGS sequence"/>
</dbReference>
<accession>A0ABP0BZY7</accession>
<dbReference type="PROSITE" id="PS50255">
    <property type="entry name" value="CYTOCHROME_B5_2"/>
    <property type="match status" value="1"/>
</dbReference>
<name>A0ABP0BZY7_9PEZI</name>
<dbReference type="InterPro" id="IPR036400">
    <property type="entry name" value="Cyt_B5-like_heme/steroid_sf"/>
</dbReference>
<dbReference type="PANTHER" id="PTHR46237:SF1">
    <property type="entry name" value="CYTOCHROME B5 REDUCTASE 4"/>
    <property type="match status" value="1"/>
</dbReference>
<dbReference type="EMBL" id="CAWUHD010000059">
    <property type="protein sequence ID" value="CAK7225279.1"/>
    <property type="molecule type" value="Genomic_DNA"/>
</dbReference>
<protein>
    <recommendedName>
        <fullName evidence="6">Cytochrome b5 heme-binding domain-containing protein</fullName>
    </recommendedName>
</protein>
<keyword evidence="8" id="KW-1185">Reference proteome</keyword>
<keyword evidence="2 4" id="KW-0479">Metal-binding</keyword>
<evidence type="ECO:0000256" key="4">
    <source>
        <dbReference type="RuleBase" id="RU362121"/>
    </source>
</evidence>
<comment type="caution">
    <text evidence="7">The sequence shown here is derived from an EMBL/GenBank/DDBJ whole genome shotgun (WGS) entry which is preliminary data.</text>
</comment>
<feature type="compositionally biased region" description="Polar residues" evidence="5">
    <location>
        <begin position="167"/>
        <end position="182"/>
    </location>
</feature>
<feature type="compositionally biased region" description="Low complexity" evidence="5">
    <location>
        <begin position="194"/>
        <end position="216"/>
    </location>
</feature>
<dbReference type="SUPFAM" id="SSF55856">
    <property type="entry name" value="Cytochrome b5-like heme/steroid binding domain"/>
    <property type="match status" value="1"/>
</dbReference>
<gene>
    <name evidence="7" type="ORF">SEUCBS140593_005850</name>
</gene>
<proteinExistence type="inferred from homology"/>
<keyword evidence="1 4" id="KW-0349">Heme</keyword>
<comment type="similarity">
    <text evidence="4">Belongs to the cytochrome b5 family.</text>
</comment>
<dbReference type="InterPro" id="IPR051872">
    <property type="entry name" value="Cytochrome_b5/Flavoprotein_Rdt"/>
</dbReference>
<feature type="compositionally biased region" description="Low complexity" evidence="5">
    <location>
        <begin position="226"/>
        <end position="247"/>
    </location>
</feature>
<dbReference type="SMART" id="SM01117">
    <property type="entry name" value="Cyt-b5"/>
    <property type="match status" value="1"/>
</dbReference>
<evidence type="ECO:0000256" key="5">
    <source>
        <dbReference type="SAM" id="MobiDB-lite"/>
    </source>
</evidence>
<keyword evidence="3 4" id="KW-0408">Iron</keyword>
<feature type="compositionally biased region" description="Polar residues" evidence="5">
    <location>
        <begin position="41"/>
        <end position="63"/>
    </location>
</feature>
<dbReference type="PROSITE" id="PS00191">
    <property type="entry name" value="CYTOCHROME_B5_1"/>
    <property type="match status" value="1"/>
</dbReference>
<organism evidence="7 8">
    <name type="scientific">Sporothrix eucalyptigena</name>
    <dbReference type="NCBI Taxonomy" id="1812306"/>
    <lineage>
        <taxon>Eukaryota</taxon>
        <taxon>Fungi</taxon>
        <taxon>Dikarya</taxon>
        <taxon>Ascomycota</taxon>
        <taxon>Pezizomycotina</taxon>
        <taxon>Sordariomycetes</taxon>
        <taxon>Sordariomycetidae</taxon>
        <taxon>Ophiostomatales</taxon>
        <taxon>Ophiostomataceae</taxon>
        <taxon>Sporothrix</taxon>
    </lineage>
</organism>
<dbReference type="PANTHER" id="PTHR46237">
    <property type="entry name" value="CYTOCHROME B5 REDUCTASE 4 FAMILY MEMBER"/>
    <property type="match status" value="1"/>
</dbReference>
<dbReference type="Gene3D" id="3.10.120.10">
    <property type="entry name" value="Cytochrome b5-like heme/steroid binding domain"/>
    <property type="match status" value="1"/>
</dbReference>
<evidence type="ECO:0000256" key="2">
    <source>
        <dbReference type="ARBA" id="ARBA00022723"/>
    </source>
</evidence>
<evidence type="ECO:0000313" key="7">
    <source>
        <dbReference type="EMBL" id="CAK7225279.1"/>
    </source>
</evidence>
<evidence type="ECO:0000313" key="8">
    <source>
        <dbReference type="Proteomes" id="UP001642482"/>
    </source>
</evidence>
<sequence>MGVIGITLILASFALLFMYPQKWRSLALPVLQWWQAEAPAEQSQSTASEAIVSTTTPTPTANEDSSKEGQSAAPLSKTERDRAAMPPPPPPIIRTHEVKKTEEEDEEEEATTPKAGPTVVQNGAPVPSLSLSGPGGDGDDDDDDDTDKMPPPMFPSPFSAQRAGASSDPSRTGASASFSSTGLMAPPPRPQPRVPGVAGASSLSALNAARRPANLPIPNRGPPLRSLAPGDPSSSLAPPPSSTTKPNKPSRKVILEPGHSPLDWARVTADPTGNRLRGDLPADAPYLLRVTPSQLKQMNGRKGRDAWTALGGMVYNISPYVPFHPGGKGELLRCAGKDGNKLFNEIHSWVNYDNMLSACRIGILVEEHASTTSPMEEMD</sequence>
<feature type="domain" description="Cytochrome b5 heme-binding" evidence="6">
    <location>
        <begin position="287"/>
        <end position="365"/>
    </location>
</feature>
<dbReference type="InterPro" id="IPR001199">
    <property type="entry name" value="Cyt_B5-like_heme/steroid-bd"/>
</dbReference>
<evidence type="ECO:0000256" key="1">
    <source>
        <dbReference type="ARBA" id="ARBA00022617"/>
    </source>
</evidence>
<feature type="compositionally biased region" description="Acidic residues" evidence="5">
    <location>
        <begin position="137"/>
        <end position="146"/>
    </location>
</feature>
<evidence type="ECO:0000259" key="6">
    <source>
        <dbReference type="PROSITE" id="PS50255"/>
    </source>
</evidence>